<accession>A0AAE8NA44</accession>
<dbReference type="AlphaFoldDB" id="A0AAE8NA44"/>
<sequence length="378" mass="42378">MINFRPLPTPADTYSNIPVPTTWPQGLYDKALALDQVTAAWDPWWADVSPSYKAKLVTYPLSIRSIAHALHLELTNGWSFDFCLRYCEENLMDAPYGIRASPTIGKLTSRARAGVDEQIASAVTVALAAADGFRFLGDIQRYAKKYPSMVSRRWKGNGPDHIAAQFGSPANGQVANFRFLEAKGNAVEFSHAKPRDFCIFKTQSLNADLLFACQIRPILSYVYLPATADPLVAQWFNAPTRQIPKESELGRFDRASQAFLLLSVARDQYVRIMRKSRRAGIKTLTDGRVWIISQDGLSGVAIDREVRMVFAKIGNIIRSIREPADLEKNVETLLEAVNSLQNIAKVYDDPRAEIHEFSGTRYEVIARDATGFIFLRRA</sequence>
<organism evidence="1 2">
    <name type="scientific">Burkholderia cepacia</name>
    <name type="common">Pseudomonas cepacia</name>
    <dbReference type="NCBI Taxonomy" id="292"/>
    <lineage>
        <taxon>Bacteria</taxon>
        <taxon>Pseudomonadati</taxon>
        <taxon>Pseudomonadota</taxon>
        <taxon>Betaproteobacteria</taxon>
        <taxon>Burkholderiales</taxon>
        <taxon>Burkholderiaceae</taxon>
        <taxon>Burkholderia</taxon>
        <taxon>Burkholderia cepacia complex</taxon>
    </lineage>
</organism>
<gene>
    <name evidence="1" type="ORF">NCTC10661_00482</name>
</gene>
<dbReference type="Proteomes" id="UP000250416">
    <property type="component" value="Unassembled WGS sequence"/>
</dbReference>
<proteinExistence type="predicted"/>
<reference evidence="1 2" key="1">
    <citation type="submission" date="2018-06" db="EMBL/GenBank/DDBJ databases">
        <authorList>
            <consortium name="Pathogen Informatics"/>
            <person name="Doyle S."/>
        </authorList>
    </citation>
    <scope>NUCLEOTIDE SEQUENCE [LARGE SCALE GENOMIC DNA]</scope>
    <source>
        <strain evidence="1 2">NCTC10661</strain>
    </source>
</reference>
<dbReference type="EMBL" id="UARD01000001">
    <property type="protein sequence ID" value="SPV11883.1"/>
    <property type="molecule type" value="Genomic_DNA"/>
</dbReference>
<evidence type="ECO:0000313" key="1">
    <source>
        <dbReference type="EMBL" id="SPV11883.1"/>
    </source>
</evidence>
<comment type="caution">
    <text evidence="1">The sequence shown here is derived from an EMBL/GenBank/DDBJ whole genome shotgun (WGS) entry which is preliminary data.</text>
</comment>
<evidence type="ECO:0000313" key="2">
    <source>
        <dbReference type="Proteomes" id="UP000250416"/>
    </source>
</evidence>
<protein>
    <submittedName>
        <fullName evidence="1">Uncharacterized protein</fullName>
    </submittedName>
</protein>
<name>A0AAE8NA44_BURCE</name>